<gene>
    <name evidence="1" type="ORF">C1Y40_05116</name>
</gene>
<organism evidence="1 2">
    <name type="scientific">Mycobacterium talmoniae</name>
    <dbReference type="NCBI Taxonomy" id="1858794"/>
    <lineage>
        <taxon>Bacteria</taxon>
        <taxon>Bacillati</taxon>
        <taxon>Actinomycetota</taxon>
        <taxon>Actinomycetes</taxon>
        <taxon>Mycobacteriales</taxon>
        <taxon>Mycobacteriaceae</taxon>
        <taxon>Mycobacterium</taxon>
    </lineage>
</organism>
<accession>A0A2S8BDK1</accession>
<comment type="caution">
    <text evidence="1">The sequence shown here is derived from an EMBL/GenBank/DDBJ whole genome shotgun (WGS) entry which is preliminary data.</text>
</comment>
<protein>
    <submittedName>
        <fullName evidence="1">Uncharacterized protein</fullName>
    </submittedName>
</protein>
<sequence length="182" mass="19278">MASWAARSSSSVMSTGTWSSAVDSSPWASRSNAPSVASIRNWVRITSLMTSLRWSSGRSRVDSTSRLVRIAVSGVRSSWEDTAAKSRAEASASLVRSCSVQIRSSMPRIASAISTASVAPRTSIWGRSSPTSIERACCANRLSGRTANAASSHANTAAAAMENPHTRITRRCRLLVSAMVAS</sequence>
<reference evidence="1 2" key="1">
    <citation type="journal article" date="2017" name="Int. J. Syst. Evol. Microbiol.">
        <title>Mycobacterium talmoniae sp. nov., a slowly growing mycobacterium isolated from human respiratory samples.</title>
        <authorList>
            <person name="Davidson R.M."/>
            <person name="DeGroote M.A."/>
            <person name="Marola J.L."/>
            <person name="Buss S."/>
            <person name="Jones V."/>
            <person name="McNeil M.R."/>
            <person name="Freifeld A.G."/>
            <person name="Elaine Epperson L."/>
            <person name="Hasan N.A."/>
            <person name="Jackson M."/>
            <person name="Iwen P.C."/>
            <person name="Salfinger M."/>
            <person name="Strong M."/>
        </authorList>
    </citation>
    <scope>NUCLEOTIDE SEQUENCE [LARGE SCALE GENOMIC DNA]</scope>
    <source>
        <strain evidence="1 2">ATCC BAA-2683</strain>
    </source>
</reference>
<dbReference type="EMBL" id="PPEA01000725">
    <property type="protein sequence ID" value="PQM44728.1"/>
    <property type="molecule type" value="Genomic_DNA"/>
</dbReference>
<name>A0A2S8BDK1_9MYCO</name>
<evidence type="ECO:0000313" key="2">
    <source>
        <dbReference type="Proteomes" id="UP000238296"/>
    </source>
</evidence>
<evidence type="ECO:0000313" key="1">
    <source>
        <dbReference type="EMBL" id="PQM44728.1"/>
    </source>
</evidence>
<dbReference type="Proteomes" id="UP000238296">
    <property type="component" value="Unassembled WGS sequence"/>
</dbReference>
<dbReference type="AlphaFoldDB" id="A0A2S8BDK1"/>
<proteinExistence type="predicted"/>